<organism evidence="1 2">
    <name type="scientific">Duganella aceris</name>
    <dbReference type="NCBI Taxonomy" id="2703883"/>
    <lineage>
        <taxon>Bacteria</taxon>
        <taxon>Pseudomonadati</taxon>
        <taxon>Pseudomonadota</taxon>
        <taxon>Betaproteobacteria</taxon>
        <taxon>Burkholderiales</taxon>
        <taxon>Oxalobacteraceae</taxon>
        <taxon>Telluria group</taxon>
        <taxon>Duganella</taxon>
    </lineage>
</organism>
<comment type="caution">
    <text evidence="1">The sequence shown here is derived from an EMBL/GenBank/DDBJ whole genome shotgun (WGS) entry which is preliminary data.</text>
</comment>
<evidence type="ECO:0000313" key="2">
    <source>
        <dbReference type="Proteomes" id="UP000666369"/>
    </source>
</evidence>
<dbReference type="EMBL" id="JAADJT010000006">
    <property type="protein sequence ID" value="NGZ85616.1"/>
    <property type="molecule type" value="Genomic_DNA"/>
</dbReference>
<reference evidence="2" key="1">
    <citation type="submission" date="2023-07" db="EMBL/GenBank/DDBJ databases">
        <title>Duganella aceri sp. nov., isolated from tree sap.</title>
        <authorList>
            <person name="Kim I.S."/>
        </authorList>
    </citation>
    <scope>NUCLEOTIDE SEQUENCE [LARGE SCALE GENOMIC DNA]</scope>
    <source>
        <strain evidence="2">SAP-35</strain>
    </source>
</reference>
<accession>A0ABX0FLY2</accession>
<evidence type="ECO:0000313" key="1">
    <source>
        <dbReference type="EMBL" id="NGZ85616.1"/>
    </source>
</evidence>
<dbReference type="InterPro" id="IPR021295">
    <property type="entry name" value="DUF2867"/>
</dbReference>
<gene>
    <name evidence="1" type="ORF">GW587_15295</name>
</gene>
<name>A0ABX0FLY2_9BURK</name>
<dbReference type="RefSeq" id="WP_166104573.1">
    <property type="nucleotide sequence ID" value="NZ_JAADJT010000006.1"/>
</dbReference>
<dbReference type="Pfam" id="PF11066">
    <property type="entry name" value="DUF2867"/>
    <property type="match status" value="1"/>
</dbReference>
<sequence length="168" mass="18441">MATSISAIAIPPQSEIAKRLPGADFHDCYQTAIAPTDKSALSLYLQVAATTPAWVNTLMALRNRIVSLVGLKNLGHLGDFTTSKPADAYRIGDRVGIFSIRYLSDEEVILGDSDKHLNVEVSVCKLNGRVAVSTIVHTHNMLGRFYMLFVAPLHRRIVPATLRQLKSQ</sequence>
<protein>
    <submittedName>
        <fullName evidence="1">DUF2867 domain-containing protein</fullName>
    </submittedName>
</protein>
<dbReference type="Proteomes" id="UP000666369">
    <property type="component" value="Unassembled WGS sequence"/>
</dbReference>
<keyword evidence="2" id="KW-1185">Reference proteome</keyword>
<proteinExistence type="predicted"/>